<organism evidence="2 3">
    <name type="scientific">Allacma fusca</name>
    <dbReference type="NCBI Taxonomy" id="39272"/>
    <lineage>
        <taxon>Eukaryota</taxon>
        <taxon>Metazoa</taxon>
        <taxon>Ecdysozoa</taxon>
        <taxon>Arthropoda</taxon>
        <taxon>Hexapoda</taxon>
        <taxon>Collembola</taxon>
        <taxon>Symphypleona</taxon>
        <taxon>Sminthuridae</taxon>
        <taxon>Allacma</taxon>
    </lineage>
</organism>
<name>A0A8J2L462_9HEXA</name>
<keyword evidence="3" id="KW-1185">Reference proteome</keyword>
<comment type="caution">
    <text evidence="2">The sequence shown here is derived from an EMBL/GenBank/DDBJ whole genome shotgun (WGS) entry which is preliminary data.</text>
</comment>
<feature type="non-terminal residue" evidence="2">
    <location>
        <position position="114"/>
    </location>
</feature>
<gene>
    <name evidence="2" type="ORF">AFUS01_LOCUS34862</name>
</gene>
<accession>A0A8J2L462</accession>
<protein>
    <submittedName>
        <fullName evidence="2">Uncharacterized protein</fullName>
    </submittedName>
</protein>
<evidence type="ECO:0000313" key="3">
    <source>
        <dbReference type="Proteomes" id="UP000708208"/>
    </source>
</evidence>
<feature type="region of interest" description="Disordered" evidence="1">
    <location>
        <begin position="52"/>
        <end position="114"/>
    </location>
</feature>
<feature type="compositionally biased region" description="Low complexity" evidence="1">
    <location>
        <begin position="65"/>
        <end position="80"/>
    </location>
</feature>
<reference evidence="2" key="1">
    <citation type="submission" date="2021-06" db="EMBL/GenBank/DDBJ databases">
        <authorList>
            <person name="Hodson N. C."/>
            <person name="Mongue J. A."/>
            <person name="Jaron S. K."/>
        </authorList>
    </citation>
    <scope>NUCLEOTIDE SEQUENCE</scope>
</reference>
<dbReference type="Proteomes" id="UP000708208">
    <property type="component" value="Unassembled WGS sequence"/>
</dbReference>
<feature type="compositionally biased region" description="Acidic residues" evidence="1">
    <location>
        <begin position="90"/>
        <end position="101"/>
    </location>
</feature>
<sequence>MINVEETIARVWETVGRLDHEIEMTIQKLCGQNILEPVEIFPVAGHSKTVKQQEEKVLETSQSRSKPGPKCSKLGGLLSSKKVKRVDSESSMDIDIEEEDSVTSKSFALKATGR</sequence>
<dbReference type="EMBL" id="CAJVCH010533727">
    <property type="protein sequence ID" value="CAG7824718.1"/>
    <property type="molecule type" value="Genomic_DNA"/>
</dbReference>
<evidence type="ECO:0000313" key="2">
    <source>
        <dbReference type="EMBL" id="CAG7824718.1"/>
    </source>
</evidence>
<proteinExistence type="predicted"/>
<evidence type="ECO:0000256" key="1">
    <source>
        <dbReference type="SAM" id="MobiDB-lite"/>
    </source>
</evidence>
<dbReference type="AlphaFoldDB" id="A0A8J2L462"/>